<dbReference type="NCBIfam" id="TIGR00099">
    <property type="entry name" value="Cof-subfamily"/>
    <property type="match status" value="1"/>
</dbReference>
<dbReference type="SUPFAM" id="SSF56784">
    <property type="entry name" value="HAD-like"/>
    <property type="match status" value="1"/>
</dbReference>
<dbReference type="PROSITE" id="PS01229">
    <property type="entry name" value="COF_2"/>
    <property type="match status" value="1"/>
</dbReference>
<keyword evidence="2" id="KW-0378">Hydrolase</keyword>
<evidence type="ECO:0000313" key="4">
    <source>
        <dbReference type="Proteomes" id="UP000283314"/>
    </source>
</evidence>
<dbReference type="InterPro" id="IPR023214">
    <property type="entry name" value="HAD_sf"/>
</dbReference>
<dbReference type="Pfam" id="PF08282">
    <property type="entry name" value="Hydrolase_3"/>
    <property type="match status" value="1"/>
</dbReference>
<keyword evidence="6" id="KW-1185">Reference proteome</keyword>
<accession>A0A413RW29</accession>
<dbReference type="SFLD" id="SFLDG01140">
    <property type="entry name" value="C2.B:_Phosphomannomutase_and_P"/>
    <property type="match status" value="1"/>
</dbReference>
<evidence type="ECO:0000313" key="2">
    <source>
        <dbReference type="EMBL" id="RHA52576.1"/>
    </source>
</evidence>
<dbReference type="PANTHER" id="PTHR10000">
    <property type="entry name" value="PHOSPHOSERINE PHOSPHATASE"/>
    <property type="match status" value="1"/>
</dbReference>
<dbReference type="SFLD" id="SFLDS00003">
    <property type="entry name" value="Haloacid_Dehalogenase"/>
    <property type="match status" value="1"/>
</dbReference>
<organism evidence="2 5">
    <name type="scientific">Eubacterium ventriosum</name>
    <dbReference type="NCBI Taxonomy" id="39496"/>
    <lineage>
        <taxon>Bacteria</taxon>
        <taxon>Bacillati</taxon>
        <taxon>Bacillota</taxon>
        <taxon>Clostridia</taxon>
        <taxon>Eubacteriales</taxon>
        <taxon>Eubacteriaceae</taxon>
        <taxon>Eubacterium</taxon>
    </lineage>
</organism>
<dbReference type="InterPro" id="IPR036412">
    <property type="entry name" value="HAD-like_sf"/>
</dbReference>
<reference evidence="4 5" key="1">
    <citation type="submission" date="2018-08" db="EMBL/GenBank/DDBJ databases">
        <title>A genome reference for cultivated species of the human gut microbiota.</title>
        <authorList>
            <person name="Zou Y."/>
            <person name="Xue W."/>
            <person name="Luo G."/>
        </authorList>
    </citation>
    <scope>NUCLEOTIDE SEQUENCE [LARGE SCALE GENOMIC DNA]</scope>
    <source>
        <strain evidence="3 4">AF37-4</strain>
        <strain evidence="2 5">AM43-2</strain>
        <strain evidence="1 6">AM44-11BH</strain>
    </source>
</reference>
<dbReference type="GeneID" id="66466235"/>
<comment type="caution">
    <text evidence="2">The sequence shown here is derived from an EMBL/GenBank/DDBJ whole genome shotgun (WGS) entry which is preliminary data.</text>
</comment>
<evidence type="ECO:0000313" key="3">
    <source>
        <dbReference type="EMBL" id="RHL47138.1"/>
    </source>
</evidence>
<sequence length="261" mass="30336">MDKRYDKKILFFDVDDTLVDSKTGKVPESTIEALHNLQENGHKICISTGRPLFNKANPSIFFDVPWDGYVCFNGQGIYNKERVMFYNYAYSKDVVRRLIEKVNEQKYNMMLLEEKRTVMANEYFKYAKTACEYFHMDMPPYEEYKGNDIFGMVMCAPCGCDISVFKDIEEIELYHGQNDYLDVVNKGINKKKGIEKMLEYYNMDGYVAFGDSNNDLEMMKGADISICLGQGLETVKKVSTYVTDEVLEDGIYNACKKYKWI</sequence>
<name>A0A413RW29_9FIRM</name>
<evidence type="ECO:0000313" key="1">
    <source>
        <dbReference type="EMBL" id="RHA19918.1"/>
    </source>
</evidence>
<protein>
    <submittedName>
        <fullName evidence="2">HAD family hydrolase</fullName>
    </submittedName>
</protein>
<dbReference type="Gene3D" id="3.40.50.1000">
    <property type="entry name" value="HAD superfamily/HAD-like"/>
    <property type="match status" value="1"/>
</dbReference>
<dbReference type="NCBIfam" id="TIGR01484">
    <property type="entry name" value="HAD-SF-IIB"/>
    <property type="match status" value="1"/>
</dbReference>
<dbReference type="InterPro" id="IPR006379">
    <property type="entry name" value="HAD-SF_hydro_IIB"/>
</dbReference>
<dbReference type="Proteomes" id="UP000284779">
    <property type="component" value="Unassembled WGS sequence"/>
</dbReference>
<dbReference type="Gene3D" id="3.30.1240.10">
    <property type="match status" value="1"/>
</dbReference>
<dbReference type="GO" id="GO:0016791">
    <property type="term" value="F:phosphatase activity"/>
    <property type="evidence" value="ECO:0007669"/>
    <property type="project" value="TreeGrafter"/>
</dbReference>
<dbReference type="InterPro" id="IPR000150">
    <property type="entry name" value="Cof"/>
</dbReference>
<dbReference type="PANTHER" id="PTHR10000:SF25">
    <property type="entry name" value="PHOSPHATASE YKRA-RELATED"/>
    <property type="match status" value="1"/>
</dbReference>
<proteinExistence type="predicted"/>
<gene>
    <name evidence="3" type="ORF">DW018_03180</name>
    <name evidence="2" type="ORF">DW929_10920</name>
    <name evidence="1" type="ORF">DW944_01865</name>
</gene>
<dbReference type="GO" id="GO:0000287">
    <property type="term" value="F:magnesium ion binding"/>
    <property type="evidence" value="ECO:0007669"/>
    <property type="project" value="TreeGrafter"/>
</dbReference>
<evidence type="ECO:0000313" key="6">
    <source>
        <dbReference type="Proteomes" id="UP000284779"/>
    </source>
</evidence>
<dbReference type="EMBL" id="QROT01000002">
    <property type="protein sequence ID" value="RHL47138.1"/>
    <property type="molecule type" value="Genomic_DNA"/>
</dbReference>
<dbReference type="Proteomes" id="UP000284598">
    <property type="component" value="Unassembled WGS sequence"/>
</dbReference>
<dbReference type="RefSeq" id="WP_117901441.1">
    <property type="nucleotide sequence ID" value="NZ_CABJDQ010000002.1"/>
</dbReference>
<dbReference type="GO" id="GO:0005829">
    <property type="term" value="C:cytosol"/>
    <property type="evidence" value="ECO:0007669"/>
    <property type="project" value="TreeGrafter"/>
</dbReference>
<dbReference type="EMBL" id="QSFD01000002">
    <property type="protein sequence ID" value="RHA19918.1"/>
    <property type="molecule type" value="Genomic_DNA"/>
</dbReference>
<dbReference type="EMBL" id="QSFO01000014">
    <property type="protein sequence ID" value="RHA52576.1"/>
    <property type="molecule type" value="Genomic_DNA"/>
</dbReference>
<dbReference type="Proteomes" id="UP000283314">
    <property type="component" value="Unassembled WGS sequence"/>
</dbReference>
<evidence type="ECO:0000313" key="5">
    <source>
        <dbReference type="Proteomes" id="UP000284598"/>
    </source>
</evidence>
<dbReference type="AlphaFoldDB" id="A0A413RW29"/>